<feature type="transmembrane region" description="Helical" evidence="15">
    <location>
        <begin position="273"/>
        <end position="293"/>
    </location>
</feature>
<comment type="catalytic activity">
    <reaction evidence="1">
        <text>Cleaves type-1 transmembrane domains using a catalytic dyad composed of serine and histidine that are contributed by different transmembrane domains.</text>
        <dbReference type="EC" id="3.4.21.105"/>
    </reaction>
</comment>
<feature type="transmembrane region" description="Helical" evidence="15">
    <location>
        <begin position="147"/>
        <end position="164"/>
    </location>
</feature>
<comment type="function">
    <text evidence="11">Involved in regulated intramembrane proteolysis and the subsequent release of functional polypeptides from their membrane anchors. Known substrate: EFNB3.</text>
</comment>
<dbReference type="InterPro" id="IPR035952">
    <property type="entry name" value="Rhomboid-like_sf"/>
</dbReference>
<dbReference type="EC" id="3.4.21.105" evidence="4"/>
<dbReference type="Proteomes" id="UP000289886">
    <property type="component" value="Unassembled WGS sequence"/>
</dbReference>
<evidence type="ECO:0000313" key="17">
    <source>
        <dbReference type="EMBL" id="RXM29239.1"/>
    </source>
</evidence>
<dbReference type="Gene3D" id="1.20.1540.10">
    <property type="entry name" value="Rhomboid-like"/>
    <property type="match status" value="1"/>
</dbReference>
<keyword evidence="10 15" id="KW-0472">Membrane</keyword>
<evidence type="ECO:0000259" key="16">
    <source>
        <dbReference type="Pfam" id="PF01694"/>
    </source>
</evidence>
<dbReference type="GO" id="GO:0004252">
    <property type="term" value="F:serine-type endopeptidase activity"/>
    <property type="evidence" value="ECO:0007669"/>
    <property type="project" value="UniProtKB-UniRule"/>
</dbReference>
<evidence type="ECO:0000256" key="3">
    <source>
        <dbReference type="ARBA" id="ARBA00009045"/>
    </source>
</evidence>
<keyword evidence="7" id="KW-0378">Hydrolase</keyword>
<dbReference type="PANTHER" id="PTHR45840:SF6">
    <property type="entry name" value="RHOMBOID-RELATED PROTEIN 2"/>
    <property type="match status" value="1"/>
</dbReference>
<dbReference type="FunFam" id="1.20.1540.10:FF:000007">
    <property type="entry name" value="Rhomboid like 2"/>
    <property type="match status" value="1"/>
</dbReference>
<evidence type="ECO:0000256" key="5">
    <source>
        <dbReference type="ARBA" id="ARBA00022670"/>
    </source>
</evidence>
<evidence type="ECO:0000256" key="1">
    <source>
        <dbReference type="ARBA" id="ARBA00000156"/>
    </source>
</evidence>
<feature type="transmembrane region" description="Helical" evidence="15">
    <location>
        <begin position="240"/>
        <end position="261"/>
    </location>
</feature>
<evidence type="ECO:0000256" key="4">
    <source>
        <dbReference type="ARBA" id="ARBA00013039"/>
    </source>
</evidence>
<comment type="caution">
    <text evidence="17">The sequence shown here is derived from an EMBL/GenBank/DDBJ whole genome shotgun (WGS) entry which is preliminary data.</text>
</comment>
<keyword evidence="9 15" id="KW-1133">Transmembrane helix</keyword>
<evidence type="ECO:0000256" key="2">
    <source>
        <dbReference type="ARBA" id="ARBA00004141"/>
    </source>
</evidence>
<evidence type="ECO:0000256" key="10">
    <source>
        <dbReference type="ARBA" id="ARBA00023136"/>
    </source>
</evidence>
<organism evidence="17 18">
    <name type="scientific">Acipenser ruthenus</name>
    <name type="common">Sterlet sturgeon</name>
    <dbReference type="NCBI Taxonomy" id="7906"/>
    <lineage>
        <taxon>Eukaryota</taxon>
        <taxon>Metazoa</taxon>
        <taxon>Chordata</taxon>
        <taxon>Craniata</taxon>
        <taxon>Vertebrata</taxon>
        <taxon>Euteleostomi</taxon>
        <taxon>Actinopterygii</taxon>
        <taxon>Chondrostei</taxon>
        <taxon>Acipenseriformes</taxon>
        <taxon>Acipenseridae</taxon>
        <taxon>Acipenser</taxon>
    </lineage>
</organism>
<reference evidence="17 18" key="1">
    <citation type="submission" date="2019-01" db="EMBL/GenBank/DDBJ databases">
        <title>Draft Genome and Complete Hox-Cluster Characterization of the Sterlet Sturgeon (Acipenser ruthenus).</title>
        <authorList>
            <person name="Wei Q."/>
        </authorList>
    </citation>
    <scope>NUCLEOTIDE SEQUENCE [LARGE SCALE GENOMIC DNA]</scope>
    <source>
        <strain evidence="17">WHYD16114868_AA</strain>
        <tissue evidence="17">Blood</tissue>
    </source>
</reference>
<dbReference type="AlphaFoldDB" id="A0A444U2A2"/>
<accession>A0A444U2A2</accession>
<gene>
    <name evidence="17" type="ORF">EOD39_19237</name>
</gene>
<comment type="subcellular location">
    <subcellularLocation>
        <location evidence="2">Membrane</location>
        <topology evidence="2">Multi-pass membrane protein</topology>
    </subcellularLocation>
</comment>
<feature type="transmembrane region" description="Helical" evidence="15">
    <location>
        <begin position="305"/>
        <end position="327"/>
    </location>
</feature>
<keyword evidence="8" id="KW-0720">Serine protease</keyword>
<evidence type="ECO:0000256" key="11">
    <source>
        <dbReference type="ARBA" id="ARBA00058540"/>
    </source>
</evidence>
<feature type="transmembrane region" description="Helical" evidence="15">
    <location>
        <begin position="170"/>
        <end position="189"/>
    </location>
</feature>
<dbReference type="PANTHER" id="PTHR45840">
    <property type="entry name" value="RHOMBOID-RELATED PROTEIN"/>
    <property type="match status" value="1"/>
</dbReference>
<dbReference type="GO" id="GO:0016020">
    <property type="term" value="C:membrane"/>
    <property type="evidence" value="ECO:0007669"/>
    <property type="project" value="UniProtKB-SubCell"/>
</dbReference>
<evidence type="ECO:0000256" key="14">
    <source>
        <dbReference type="PIRSR" id="PIRSR037470-50"/>
    </source>
</evidence>
<dbReference type="Pfam" id="PF01694">
    <property type="entry name" value="Rhomboid"/>
    <property type="match status" value="1"/>
</dbReference>
<keyword evidence="18" id="KW-1185">Reference proteome</keyword>
<evidence type="ECO:0000256" key="9">
    <source>
        <dbReference type="ARBA" id="ARBA00022989"/>
    </source>
</evidence>
<proteinExistence type="inferred from homology"/>
<evidence type="ECO:0000313" key="18">
    <source>
        <dbReference type="Proteomes" id="UP000289886"/>
    </source>
</evidence>
<dbReference type="EMBL" id="SCEB01215500">
    <property type="protein sequence ID" value="RXM29239.1"/>
    <property type="molecule type" value="Genomic_DNA"/>
</dbReference>
<feature type="transmembrane region" description="Helical" evidence="15">
    <location>
        <begin position="60"/>
        <end position="79"/>
    </location>
</feature>
<feature type="domain" description="Peptidase S54 rhomboid" evidence="16">
    <location>
        <begin position="105"/>
        <end position="226"/>
    </location>
</feature>
<dbReference type="SUPFAM" id="SSF144091">
    <property type="entry name" value="Rhomboid-like"/>
    <property type="match status" value="1"/>
</dbReference>
<feature type="active site" description="Nucleophile" evidence="14">
    <location>
        <position position="174"/>
    </location>
</feature>
<dbReference type="InterPro" id="IPR022764">
    <property type="entry name" value="Peptidase_S54_rhomboid_dom"/>
</dbReference>
<evidence type="ECO:0000256" key="6">
    <source>
        <dbReference type="ARBA" id="ARBA00022692"/>
    </source>
</evidence>
<protein>
    <recommendedName>
        <fullName evidence="12">Rhomboid-related protein 2</fullName>
        <ecNumber evidence="4">3.4.21.105</ecNumber>
    </recommendedName>
</protein>
<evidence type="ECO:0000256" key="7">
    <source>
        <dbReference type="ARBA" id="ARBA00022801"/>
    </source>
</evidence>
<evidence type="ECO:0000256" key="12">
    <source>
        <dbReference type="ARBA" id="ARBA00069178"/>
    </source>
</evidence>
<feature type="transmembrane region" description="Helical" evidence="15">
    <location>
        <begin position="201"/>
        <end position="220"/>
    </location>
</feature>
<evidence type="ECO:0000256" key="8">
    <source>
        <dbReference type="ARBA" id="ARBA00022825"/>
    </source>
</evidence>
<comment type="similarity">
    <text evidence="3 13">Belongs to the peptidase S54 family.</text>
</comment>
<dbReference type="GO" id="GO:0006508">
    <property type="term" value="P:proteolysis"/>
    <property type="evidence" value="ECO:0007669"/>
    <property type="project" value="UniProtKB-KW"/>
</dbReference>
<dbReference type="PIRSF" id="PIRSF037470">
    <property type="entry name" value="Rhomboid"/>
    <property type="match status" value="1"/>
</dbReference>
<evidence type="ECO:0000256" key="13">
    <source>
        <dbReference type="PIRNR" id="PIRNR037470"/>
    </source>
</evidence>
<dbReference type="InterPro" id="IPR051739">
    <property type="entry name" value="Rhomboid_IM_Serine_Proteases"/>
</dbReference>
<name>A0A444U2A2_ACIRT</name>
<feature type="active site" evidence="14">
    <location>
        <position position="278"/>
    </location>
</feature>
<keyword evidence="5" id="KW-0645">Protease</keyword>
<keyword evidence="6 15" id="KW-0812">Transmembrane</keyword>
<dbReference type="InterPro" id="IPR017213">
    <property type="entry name" value="Peptidase_S54_rhomboid_met"/>
</dbReference>
<sequence length="331" mass="36744">MDFEPVDEDAESQQGELEVQGNCKACSGCQKFHLTVSKWMLPEHSRDIYLERANCIPPPIFIILISIAEVAVFIYYAYWMTDKQLMTLDEGIWNSPFTYRPDKRQEAWRFTSYMLVHAGVQHILGNVFLQLLLGIQLELVHKGLRVGLVYIAGVIAGSLASSIFDPLITLVGASGGVYALIGGYFMNVIVNFDKMIPLFGVFRLLSIVAIVGTDVGFALYRRFLSNAVGHSNFDKMIPLFGVFRLLSIVAIVGTDVGFALYRRFLSNAVGHSVSFVAHIGGGLAGMTIGYVVFSSYNQSLVKDPRFWICIVAYVVCFLFAVLFNIFLSPAS</sequence>
<evidence type="ECO:0000256" key="15">
    <source>
        <dbReference type="SAM" id="Phobius"/>
    </source>
</evidence>